<dbReference type="InterPro" id="IPR020904">
    <property type="entry name" value="Sc_DH/Rdtase_CS"/>
</dbReference>
<dbReference type="GO" id="GO:0016491">
    <property type="term" value="F:oxidoreductase activity"/>
    <property type="evidence" value="ECO:0007669"/>
    <property type="project" value="UniProtKB-KW"/>
</dbReference>
<dbReference type="PRINTS" id="PR00080">
    <property type="entry name" value="SDRFAMILY"/>
</dbReference>
<dbReference type="PROSITE" id="PS00061">
    <property type="entry name" value="ADH_SHORT"/>
    <property type="match status" value="1"/>
</dbReference>
<proteinExistence type="inferred from homology"/>
<protein>
    <submittedName>
        <fullName evidence="4">3-oxoacyl-[acyl-carrier protein] reductase</fullName>
    </submittedName>
</protein>
<evidence type="ECO:0000256" key="3">
    <source>
        <dbReference type="RuleBase" id="RU000363"/>
    </source>
</evidence>
<evidence type="ECO:0000313" key="5">
    <source>
        <dbReference type="Proteomes" id="UP000186400"/>
    </source>
</evidence>
<dbReference type="AlphaFoldDB" id="A0A1N6Y2D0"/>
<evidence type="ECO:0000256" key="2">
    <source>
        <dbReference type="ARBA" id="ARBA00023002"/>
    </source>
</evidence>
<dbReference type="SUPFAM" id="SSF51735">
    <property type="entry name" value="NAD(P)-binding Rossmann-fold domains"/>
    <property type="match status" value="1"/>
</dbReference>
<gene>
    <name evidence="4" type="ORF">SAMN05920897_1374</name>
</gene>
<name>A0A1N6Y2D0_9SPIO</name>
<keyword evidence="5" id="KW-1185">Reference proteome</keyword>
<evidence type="ECO:0000313" key="4">
    <source>
        <dbReference type="EMBL" id="SIR08720.1"/>
    </source>
</evidence>
<dbReference type="InterPro" id="IPR036291">
    <property type="entry name" value="NAD(P)-bd_dom_sf"/>
</dbReference>
<dbReference type="InterPro" id="IPR002347">
    <property type="entry name" value="SDR_fam"/>
</dbReference>
<comment type="similarity">
    <text evidence="1 3">Belongs to the short-chain dehydrogenases/reductases (SDR) family.</text>
</comment>
<keyword evidence="2" id="KW-0560">Oxidoreductase</keyword>
<accession>A0A1N6Y2D0</accession>
<dbReference type="Proteomes" id="UP000186400">
    <property type="component" value="Unassembled WGS sequence"/>
</dbReference>
<dbReference type="Pfam" id="PF00106">
    <property type="entry name" value="adh_short"/>
    <property type="match status" value="1"/>
</dbReference>
<organism evidence="4 5">
    <name type="scientific">Alkalispirochaeta americana</name>
    <dbReference type="NCBI Taxonomy" id="159291"/>
    <lineage>
        <taxon>Bacteria</taxon>
        <taxon>Pseudomonadati</taxon>
        <taxon>Spirochaetota</taxon>
        <taxon>Spirochaetia</taxon>
        <taxon>Spirochaetales</taxon>
        <taxon>Spirochaetaceae</taxon>
        <taxon>Alkalispirochaeta</taxon>
    </lineage>
</organism>
<dbReference type="EMBL" id="FTMS01000037">
    <property type="protein sequence ID" value="SIR08720.1"/>
    <property type="molecule type" value="Genomic_DNA"/>
</dbReference>
<dbReference type="PANTHER" id="PTHR43669:SF3">
    <property type="entry name" value="ALCOHOL DEHYDROGENASE, PUTATIVE (AFU_ORTHOLOGUE AFUA_3G03445)-RELATED"/>
    <property type="match status" value="1"/>
</dbReference>
<dbReference type="CDD" id="cd05233">
    <property type="entry name" value="SDR_c"/>
    <property type="match status" value="1"/>
</dbReference>
<dbReference type="STRING" id="159291.SAMN05920897_1374"/>
<dbReference type="PRINTS" id="PR00081">
    <property type="entry name" value="GDHRDH"/>
</dbReference>
<dbReference type="PANTHER" id="PTHR43669">
    <property type="entry name" value="5-KETO-D-GLUCONATE 5-REDUCTASE"/>
    <property type="match status" value="1"/>
</dbReference>
<evidence type="ECO:0000256" key="1">
    <source>
        <dbReference type="ARBA" id="ARBA00006484"/>
    </source>
</evidence>
<reference evidence="4 5" key="1">
    <citation type="submission" date="2017-01" db="EMBL/GenBank/DDBJ databases">
        <authorList>
            <person name="Mah S.A."/>
            <person name="Swanson W.J."/>
            <person name="Moy G.W."/>
            <person name="Vacquier V.D."/>
        </authorList>
    </citation>
    <scope>NUCLEOTIDE SEQUENCE [LARGE SCALE GENOMIC DNA]</scope>
    <source>
        <strain evidence="4 5">ASpG1</strain>
    </source>
</reference>
<sequence>MNGYSVAACSRTESDLITLSKLVEERMLSDKFIYKSFDVRHFEATQSFIIDIENKFGRLDCVIINAGVSTENSTVENADLNKWIEAIEINLIGAAKTAKAVIPALKKKGSGNIIFIGSGLGHKGIPGTSSYSCSKSGMWMLTKILAQELIEYNILVNELIPGPVKTKIDRSVNESRTTKAFSNEWNKNPEDVIPLLNFMLSFDETGPTGQTFSLTRREI</sequence>
<dbReference type="Gene3D" id="3.40.50.720">
    <property type="entry name" value="NAD(P)-binding Rossmann-like Domain"/>
    <property type="match status" value="1"/>
</dbReference>